<organism evidence="2 3">
    <name type="scientific">Variovorax ginsengisoli</name>
    <dbReference type="NCBI Taxonomy" id="363844"/>
    <lineage>
        <taxon>Bacteria</taxon>
        <taxon>Pseudomonadati</taxon>
        <taxon>Pseudomonadota</taxon>
        <taxon>Betaproteobacteria</taxon>
        <taxon>Burkholderiales</taxon>
        <taxon>Comamonadaceae</taxon>
        <taxon>Variovorax</taxon>
    </lineage>
</organism>
<keyword evidence="3" id="KW-1185">Reference proteome</keyword>
<dbReference type="CDD" id="cd13400">
    <property type="entry name" value="LT_IagB-like"/>
    <property type="match status" value="1"/>
</dbReference>
<dbReference type="EMBL" id="JAUKVY010000021">
    <property type="protein sequence ID" value="MDO1535657.1"/>
    <property type="molecule type" value="Genomic_DNA"/>
</dbReference>
<proteinExistence type="predicted"/>
<name>A0ABT8SCC1_9BURK</name>
<feature type="domain" description="Transglycosylase SLT" evidence="1">
    <location>
        <begin position="36"/>
        <end position="138"/>
    </location>
</feature>
<dbReference type="Gene3D" id="1.10.530.10">
    <property type="match status" value="1"/>
</dbReference>
<evidence type="ECO:0000313" key="2">
    <source>
        <dbReference type="EMBL" id="MDO1535657.1"/>
    </source>
</evidence>
<evidence type="ECO:0000313" key="3">
    <source>
        <dbReference type="Proteomes" id="UP001169027"/>
    </source>
</evidence>
<dbReference type="InterPro" id="IPR008258">
    <property type="entry name" value="Transglycosylase_SLT_dom_1"/>
</dbReference>
<comment type="caution">
    <text evidence="2">The sequence shown here is derived from an EMBL/GenBank/DDBJ whole genome shotgun (WGS) entry which is preliminary data.</text>
</comment>
<dbReference type="InterPro" id="IPR023346">
    <property type="entry name" value="Lysozyme-like_dom_sf"/>
</dbReference>
<accession>A0ABT8SCC1</accession>
<dbReference type="SUPFAM" id="SSF53955">
    <property type="entry name" value="Lysozyme-like"/>
    <property type="match status" value="1"/>
</dbReference>
<gene>
    <name evidence="2" type="ORF">Q2T77_25565</name>
</gene>
<reference evidence="2" key="1">
    <citation type="submission" date="2023-06" db="EMBL/GenBank/DDBJ databases">
        <authorList>
            <person name="Jiang Y."/>
            <person name="Liu Q."/>
        </authorList>
    </citation>
    <scope>NUCLEOTIDE SEQUENCE</scope>
    <source>
        <strain evidence="2">CGMCC 1.12090</strain>
    </source>
</reference>
<dbReference type="Proteomes" id="UP001169027">
    <property type="component" value="Unassembled WGS sequence"/>
</dbReference>
<evidence type="ECO:0000259" key="1">
    <source>
        <dbReference type="Pfam" id="PF01464"/>
    </source>
</evidence>
<dbReference type="RefSeq" id="WP_301813443.1">
    <property type="nucleotide sequence ID" value="NZ_JAUJZH010000021.1"/>
</dbReference>
<dbReference type="Pfam" id="PF01464">
    <property type="entry name" value="SLT"/>
    <property type="match status" value="1"/>
</dbReference>
<sequence>MDFLLITVLAGSLGMGQPAQTNQVKVALPEQLPANCVQAAANRYDVPAMLLLAIVKWESRGKQAVNCNNAGGGCDLGIAQINTKWWAPHLMKNYGIAPERLLNDNCQALMAQSYILRKESLAEQCKGDLWCGAARYHSPNSTELQQKYIARVWDAHLGILQRGAF</sequence>
<protein>
    <submittedName>
        <fullName evidence="2">Lytic transglycosylase domain-containing protein</fullName>
    </submittedName>
</protein>